<comment type="caution">
    <text evidence="1">The sequence shown here is derived from an EMBL/GenBank/DDBJ whole genome shotgun (WGS) entry which is preliminary data.</text>
</comment>
<dbReference type="EMBL" id="LNYC01000032">
    <property type="protein sequence ID" value="KTD00692.1"/>
    <property type="molecule type" value="Genomic_DNA"/>
</dbReference>
<sequence>MDLQNKIRLHPRAREFLFENYYTTRKLFSDVLGQLEVDYISMAFINSSRQIFFLSSAPSIEQNLIETGSWKYEGIYQPDFIFQDKPKLWAELPAAGSYMKQQMENKNFCNIGISMIDTDDYHRIVFSFGFKKLQPLIESKHPQHCKKLLHLGKYCLRELKRTILFPELQKSVKSQLRLIINNEVIHEKNE</sequence>
<accession>A0A0W0TY98</accession>
<proteinExistence type="predicted"/>
<evidence type="ECO:0000313" key="1">
    <source>
        <dbReference type="EMBL" id="KTD00692.1"/>
    </source>
</evidence>
<dbReference type="OrthoDB" id="5636918at2"/>
<protein>
    <submittedName>
        <fullName evidence="1">Putative FlgJ-like protein</fullName>
    </submittedName>
</protein>
<evidence type="ECO:0000313" key="2">
    <source>
        <dbReference type="Proteomes" id="UP000054785"/>
    </source>
</evidence>
<gene>
    <name evidence="1" type="ORF">Lgee_0956</name>
</gene>
<organism evidence="1 2">
    <name type="scientific">Legionella geestiana</name>
    <dbReference type="NCBI Taxonomy" id="45065"/>
    <lineage>
        <taxon>Bacteria</taxon>
        <taxon>Pseudomonadati</taxon>
        <taxon>Pseudomonadota</taxon>
        <taxon>Gammaproteobacteria</taxon>
        <taxon>Legionellales</taxon>
        <taxon>Legionellaceae</taxon>
        <taxon>Legionella</taxon>
    </lineage>
</organism>
<dbReference type="RefSeq" id="WP_028387035.1">
    <property type="nucleotide sequence ID" value="NZ_CAAAHN010000001.1"/>
</dbReference>
<name>A0A0W0TY98_9GAMM</name>
<reference evidence="1 2" key="1">
    <citation type="submission" date="2015-11" db="EMBL/GenBank/DDBJ databases">
        <title>Genomic analysis of 38 Legionella species identifies large and diverse effector repertoires.</title>
        <authorList>
            <person name="Burstein D."/>
            <person name="Amaro F."/>
            <person name="Zusman T."/>
            <person name="Lifshitz Z."/>
            <person name="Cohen O."/>
            <person name="Gilbert J.A."/>
            <person name="Pupko T."/>
            <person name="Shuman H.A."/>
            <person name="Segal G."/>
        </authorList>
    </citation>
    <scope>NUCLEOTIDE SEQUENCE [LARGE SCALE GENOMIC DNA]</scope>
    <source>
        <strain evidence="1 2">ATCC 49504</strain>
    </source>
</reference>
<dbReference type="PATRIC" id="fig|45065.4.peg.1027"/>
<keyword evidence="2" id="KW-1185">Reference proteome</keyword>
<dbReference type="AlphaFoldDB" id="A0A0W0TY98"/>
<dbReference type="Proteomes" id="UP000054785">
    <property type="component" value="Unassembled WGS sequence"/>
</dbReference>
<dbReference type="STRING" id="45065.Lgee_0956"/>